<feature type="transmembrane region" description="Helical" evidence="11">
    <location>
        <begin position="100"/>
        <end position="125"/>
    </location>
</feature>
<evidence type="ECO:0000256" key="8">
    <source>
        <dbReference type="ARBA" id="ARBA00023224"/>
    </source>
</evidence>
<evidence type="ECO:0000256" key="6">
    <source>
        <dbReference type="ARBA" id="ARBA00023136"/>
    </source>
</evidence>
<dbReference type="InterPro" id="IPR000276">
    <property type="entry name" value="GPCR_Rhodpsn"/>
</dbReference>
<keyword evidence="4 11" id="KW-1133">Transmembrane helix</keyword>
<evidence type="ECO:0000259" key="12">
    <source>
        <dbReference type="PROSITE" id="PS50262"/>
    </source>
</evidence>
<feature type="transmembrane region" description="Helical" evidence="11">
    <location>
        <begin position="319"/>
        <end position="342"/>
    </location>
</feature>
<accession>A0A2R2MPQ4</accession>
<evidence type="ECO:0000313" key="14">
    <source>
        <dbReference type="RefSeq" id="XP_023932158.1"/>
    </source>
</evidence>
<dbReference type="GO" id="GO:0005886">
    <property type="term" value="C:plasma membrane"/>
    <property type="evidence" value="ECO:0007669"/>
    <property type="project" value="TreeGrafter"/>
</dbReference>
<evidence type="ECO:0000313" key="13">
    <source>
        <dbReference type="Proteomes" id="UP000085678"/>
    </source>
</evidence>
<dbReference type="PRINTS" id="PR00237">
    <property type="entry name" value="GPCRRHODOPSN"/>
</dbReference>
<dbReference type="GO" id="GO:0042923">
    <property type="term" value="F:neuropeptide binding"/>
    <property type="evidence" value="ECO:0007669"/>
    <property type="project" value="TreeGrafter"/>
</dbReference>
<organism evidence="13 14">
    <name type="scientific">Lingula anatina</name>
    <name type="common">Brachiopod</name>
    <name type="synonym">Lingula unguis</name>
    <dbReference type="NCBI Taxonomy" id="7574"/>
    <lineage>
        <taxon>Eukaryota</taxon>
        <taxon>Metazoa</taxon>
        <taxon>Spiralia</taxon>
        <taxon>Lophotrochozoa</taxon>
        <taxon>Brachiopoda</taxon>
        <taxon>Linguliformea</taxon>
        <taxon>Lingulata</taxon>
        <taxon>Lingulida</taxon>
        <taxon>Linguloidea</taxon>
        <taxon>Lingulidae</taxon>
        <taxon>Lingula</taxon>
    </lineage>
</organism>
<dbReference type="InterPro" id="IPR000611">
    <property type="entry name" value="NPY_rcpt"/>
</dbReference>
<dbReference type="Gene3D" id="1.20.1070.10">
    <property type="entry name" value="Rhodopsin 7-helix transmembrane proteins"/>
    <property type="match status" value="1"/>
</dbReference>
<comment type="similarity">
    <text evidence="2 9">Belongs to the G-protein coupled receptor 1 family.</text>
</comment>
<dbReference type="AlphaFoldDB" id="A0A2R2MPQ4"/>
<keyword evidence="5 9" id="KW-0297">G-protein coupled receptor</keyword>
<dbReference type="Proteomes" id="UP000085678">
    <property type="component" value="Unplaced"/>
</dbReference>
<dbReference type="RefSeq" id="XP_023932158.1">
    <property type="nucleotide sequence ID" value="XM_024076390.1"/>
</dbReference>
<reference evidence="14 15" key="1">
    <citation type="submission" date="2025-04" db="UniProtKB">
        <authorList>
            <consortium name="RefSeq"/>
        </authorList>
    </citation>
    <scope>IDENTIFICATION</scope>
    <source>
        <tissue evidence="14 15">Gonads</tissue>
    </source>
</reference>
<evidence type="ECO:0000256" key="3">
    <source>
        <dbReference type="ARBA" id="ARBA00022692"/>
    </source>
</evidence>
<proteinExistence type="inferred from homology"/>
<feature type="compositionally biased region" description="Basic and acidic residues" evidence="10">
    <location>
        <begin position="443"/>
        <end position="478"/>
    </location>
</feature>
<comment type="subcellular location">
    <subcellularLocation>
        <location evidence="1">Membrane</location>
        <topology evidence="1">Multi-pass membrane protein</topology>
    </subcellularLocation>
</comment>
<feature type="compositionally biased region" description="Polar residues" evidence="10">
    <location>
        <begin position="428"/>
        <end position="438"/>
    </location>
</feature>
<keyword evidence="13" id="KW-1185">Reference proteome</keyword>
<keyword evidence="8 9" id="KW-0807">Transducer</keyword>
<evidence type="ECO:0000256" key="1">
    <source>
        <dbReference type="ARBA" id="ARBA00004141"/>
    </source>
</evidence>
<dbReference type="OrthoDB" id="10037617at2759"/>
<dbReference type="SMART" id="SM01381">
    <property type="entry name" value="7TM_GPCR_Srsx"/>
    <property type="match status" value="1"/>
</dbReference>
<keyword evidence="7 9" id="KW-0675">Receptor</keyword>
<dbReference type="PROSITE" id="PS00237">
    <property type="entry name" value="G_PROTEIN_RECEP_F1_1"/>
    <property type="match status" value="1"/>
</dbReference>
<evidence type="ECO:0000256" key="2">
    <source>
        <dbReference type="ARBA" id="ARBA00010663"/>
    </source>
</evidence>
<feature type="region of interest" description="Disordered" evidence="10">
    <location>
        <begin position="428"/>
        <end position="478"/>
    </location>
</feature>
<feature type="transmembrane region" description="Helical" evidence="11">
    <location>
        <begin position="283"/>
        <end position="304"/>
    </location>
</feature>
<keyword evidence="3 9" id="KW-0812">Transmembrane</keyword>
<feature type="transmembrane region" description="Helical" evidence="11">
    <location>
        <begin position="137"/>
        <end position="158"/>
    </location>
</feature>
<dbReference type="GO" id="GO:0043005">
    <property type="term" value="C:neuron projection"/>
    <property type="evidence" value="ECO:0007669"/>
    <property type="project" value="TreeGrafter"/>
</dbReference>
<evidence type="ECO:0000256" key="5">
    <source>
        <dbReference type="ARBA" id="ARBA00023040"/>
    </source>
</evidence>
<dbReference type="InterPro" id="IPR017452">
    <property type="entry name" value="GPCR_Rhodpsn_7TM"/>
</dbReference>
<gene>
    <name evidence="14 15" type="primary">LOC106179810</name>
</gene>
<dbReference type="SUPFAM" id="SSF81321">
    <property type="entry name" value="Family A G protein-coupled receptor-like"/>
    <property type="match status" value="1"/>
</dbReference>
<feature type="transmembrane region" description="Helical" evidence="11">
    <location>
        <begin position="229"/>
        <end position="250"/>
    </location>
</feature>
<keyword evidence="6 11" id="KW-0472">Membrane</keyword>
<feature type="transmembrane region" description="Helical" evidence="11">
    <location>
        <begin position="178"/>
        <end position="198"/>
    </location>
</feature>
<feature type="domain" description="G-protein coupled receptors family 1 profile" evidence="12">
    <location>
        <begin position="79"/>
        <end position="339"/>
    </location>
</feature>
<dbReference type="CDD" id="cd15389">
    <property type="entry name" value="7tmA_GPR83"/>
    <property type="match status" value="1"/>
</dbReference>
<dbReference type="KEGG" id="lak:106179810"/>
<dbReference type="PANTHER" id="PTHR24235">
    <property type="entry name" value="NEUROPEPTIDE Y RECEPTOR"/>
    <property type="match status" value="1"/>
</dbReference>
<evidence type="ECO:0000256" key="11">
    <source>
        <dbReference type="SAM" id="Phobius"/>
    </source>
</evidence>
<dbReference type="PROSITE" id="PS50262">
    <property type="entry name" value="G_PROTEIN_RECEP_F1_2"/>
    <property type="match status" value="1"/>
</dbReference>
<evidence type="ECO:0000313" key="15">
    <source>
        <dbReference type="RefSeq" id="XP_023932159.1"/>
    </source>
</evidence>
<sequence length="478" mass="54259">MSVMSSLIKKISEFANNSAGKNPSIHELLKRLDSYNNSSHNGSNGGDFTDFGLMSNKNAAQNVLLVAAYSVLVLVSLFGNTMVCHVVIRNRRMHTVTNMFIVNLAFSCILVTALNIPLMLVRLVLEEWPFGSFMCHLLNFILMSSVYVSTFTLMVIALDRHQVIMYPLRPRISLPVGALIVAFIWVLAIGLSMPFAIYSRVEDVHVIVRTKRRCRSRYPEPSDLFEQRLTLATILLQYIIPLGIITIAYVRIGLRLWSRSALGHCTHEQRTHQDKAKRKTIKMLITVVVVFAMCWMPLNLYHILTDFHPDNELFRYNSIAFYVCHWIAISSMCYNPFIYCWLNDNFRREIKSIFSCCFPTAPRVCPGMDADGLTTKESSRGADVTVLRQKSSETIRSNSTKSSRKDTPLEDVDSVVLQQLLSYNRKSLKGNSCKNHGNGTHGSDFELRPYKRVDSRDVSPDDSIFVEHPRGVEDDVAV</sequence>
<dbReference type="PRINTS" id="PR01012">
    <property type="entry name" value="NRPEPTIDEYR"/>
</dbReference>
<name>A0A2R2MPQ4_LINAN</name>
<evidence type="ECO:0000256" key="9">
    <source>
        <dbReference type="RuleBase" id="RU000688"/>
    </source>
</evidence>
<protein>
    <submittedName>
        <fullName evidence="14 15">Probable G-protein coupled receptor 83</fullName>
    </submittedName>
</protein>
<dbReference type="STRING" id="7574.A0A2R2MPQ4"/>
<evidence type="ECO:0000256" key="10">
    <source>
        <dbReference type="SAM" id="MobiDB-lite"/>
    </source>
</evidence>
<evidence type="ECO:0000256" key="4">
    <source>
        <dbReference type="ARBA" id="ARBA00022989"/>
    </source>
</evidence>
<feature type="transmembrane region" description="Helical" evidence="11">
    <location>
        <begin position="63"/>
        <end position="88"/>
    </location>
</feature>
<dbReference type="PANTHER" id="PTHR24235:SF29">
    <property type="entry name" value="GH23382P"/>
    <property type="match status" value="1"/>
</dbReference>
<dbReference type="Pfam" id="PF00001">
    <property type="entry name" value="7tm_1"/>
    <property type="match status" value="1"/>
</dbReference>
<dbReference type="GeneID" id="106179810"/>
<dbReference type="GO" id="GO:0004983">
    <property type="term" value="F:neuropeptide Y receptor activity"/>
    <property type="evidence" value="ECO:0007669"/>
    <property type="project" value="InterPro"/>
</dbReference>
<evidence type="ECO:0000256" key="7">
    <source>
        <dbReference type="ARBA" id="ARBA00023170"/>
    </source>
</evidence>
<dbReference type="RefSeq" id="XP_023932159.1">
    <property type="nucleotide sequence ID" value="XM_024076391.1"/>
</dbReference>
<dbReference type="FunFam" id="1.20.1070.10:FF:000291">
    <property type="entry name" value="Predicted protein"/>
    <property type="match status" value="1"/>
</dbReference>